<gene>
    <name evidence="9" type="ORF">ACFSOY_07955</name>
</gene>
<dbReference type="PANTHER" id="PTHR43884">
    <property type="entry name" value="ACYL-COA DEHYDROGENASE"/>
    <property type="match status" value="1"/>
</dbReference>
<reference evidence="10" key="1">
    <citation type="journal article" date="2019" name="Int. J. Syst. Evol. Microbiol.">
        <title>The Global Catalogue of Microorganisms (GCM) 10K type strain sequencing project: providing services to taxonomists for standard genome sequencing and annotation.</title>
        <authorList>
            <consortium name="The Broad Institute Genomics Platform"/>
            <consortium name="The Broad Institute Genome Sequencing Center for Infectious Disease"/>
            <person name="Wu L."/>
            <person name="Ma J."/>
        </authorList>
    </citation>
    <scope>NUCLEOTIDE SEQUENCE [LARGE SCALE GENOMIC DNA]</scope>
    <source>
        <strain evidence="10">CGMCC 1.13574</strain>
    </source>
</reference>
<dbReference type="InterPro" id="IPR037069">
    <property type="entry name" value="AcylCoA_DH/ox_N_sf"/>
</dbReference>
<dbReference type="InterPro" id="IPR009075">
    <property type="entry name" value="AcylCo_DH/oxidase_C"/>
</dbReference>
<evidence type="ECO:0000256" key="4">
    <source>
        <dbReference type="ARBA" id="ARBA00022827"/>
    </source>
</evidence>
<evidence type="ECO:0000256" key="3">
    <source>
        <dbReference type="ARBA" id="ARBA00022630"/>
    </source>
</evidence>
<evidence type="ECO:0000313" key="10">
    <source>
        <dbReference type="Proteomes" id="UP001597343"/>
    </source>
</evidence>
<dbReference type="Pfam" id="PF02770">
    <property type="entry name" value="Acyl-CoA_dh_M"/>
    <property type="match status" value="1"/>
</dbReference>
<dbReference type="EC" id="1.-.-.-" evidence="9"/>
<dbReference type="Pfam" id="PF00441">
    <property type="entry name" value="Acyl-CoA_dh_1"/>
    <property type="match status" value="1"/>
</dbReference>
<dbReference type="PANTHER" id="PTHR43884:SF12">
    <property type="entry name" value="ISOVALERYL-COA DEHYDROGENASE, MITOCHONDRIAL-RELATED"/>
    <property type="match status" value="1"/>
</dbReference>
<dbReference type="SUPFAM" id="SSF56645">
    <property type="entry name" value="Acyl-CoA dehydrogenase NM domain-like"/>
    <property type="match status" value="1"/>
</dbReference>
<protein>
    <submittedName>
        <fullName evidence="9">Acyl-CoA dehydrogenase family protein</fullName>
        <ecNumber evidence="9">1.-.-.-</ecNumber>
    </submittedName>
</protein>
<accession>A0ABW4ZWD1</accession>
<sequence length="377" mass="41560">MKTELTAEQLARKEEFRAFADEHVIPYAAWNDREERLHESIVPKMIETGYIGSMLPTEYGGMGLDNVTLGILNEELGRACASTRVLLTVHGMVALALQRWGSREQRDFYLHKLAKGELIGAFALSEPDVGSDAKSVKTTAVADGDDILLNGSKKWISMGQLADLFLVIASYDGQPTAFLVEADRAGFSRKPMTGLMGSRGSMLAELTFEDCRIPKSNIVGRVGMGLTGVALSCLDYGRYTVAWGCIGLAQACLEASVQYAKTRHQFGAPIGENQLIQKMITEMVVQVRSARLLCYHAGYLKDVMDPDSIMETWNAKYLSSVMVTKVATDAVQIHGGNGVHSDYPVERYFRDAKINEIIEGSTQIHEFLIAKNVMRSM</sequence>
<dbReference type="RefSeq" id="WP_386045452.1">
    <property type="nucleotide sequence ID" value="NZ_JBHUIO010000005.1"/>
</dbReference>
<keyword evidence="5 9" id="KW-0560">Oxidoreductase</keyword>
<feature type="domain" description="Acyl-CoA dehydrogenase/oxidase C-terminal" evidence="6">
    <location>
        <begin position="228"/>
        <end position="373"/>
    </location>
</feature>
<evidence type="ECO:0000256" key="5">
    <source>
        <dbReference type="RuleBase" id="RU362125"/>
    </source>
</evidence>
<keyword evidence="10" id="KW-1185">Reference proteome</keyword>
<dbReference type="InterPro" id="IPR006089">
    <property type="entry name" value="Acyl-CoA_DH_CS"/>
</dbReference>
<dbReference type="Gene3D" id="1.10.540.10">
    <property type="entry name" value="Acyl-CoA dehydrogenase/oxidase, N-terminal domain"/>
    <property type="match status" value="1"/>
</dbReference>
<dbReference type="Pfam" id="PF02771">
    <property type="entry name" value="Acyl-CoA_dh_N"/>
    <property type="match status" value="1"/>
</dbReference>
<keyword evidence="4 5" id="KW-0274">FAD</keyword>
<comment type="cofactor">
    <cofactor evidence="1 5">
        <name>FAD</name>
        <dbReference type="ChEBI" id="CHEBI:57692"/>
    </cofactor>
</comment>
<feature type="domain" description="Acyl-CoA oxidase/dehydrogenase middle" evidence="7">
    <location>
        <begin position="121"/>
        <end position="211"/>
    </location>
</feature>
<dbReference type="GO" id="GO:0016491">
    <property type="term" value="F:oxidoreductase activity"/>
    <property type="evidence" value="ECO:0007669"/>
    <property type="project" value="UniProtKB-KW"/>
</dbReference>
<organism evidence="9 10">
    <name type="scientific">Tumebacillus lipolyticus</name>
    <dbReference type="NCBI Taxonomy" id="1280370"/>
    <lineage>
        <taxon>Bacteria</taxon>
        <taxon>Bacillati</taxon>
        <taxon>Bacillota</taxon>
        <taxon>Bacilli</taxon>
        <taxon>Bacillales</taxon>
        <taxon>Alicyclobacillaceae</taxon>
        <taxon>Tumebacillus</taxon>
    </lineage>
</organism>
<dbReference type="PROSITE" id="PS00073">
    <property type="entry name" value="ACYL_COA_DH_2"/>
    <property type="match status" value="1"/>
</dbReference>
<dbReference type="InterPro" id="IPR036250">
    <property type="entry name" value="AcylCo_DH-like_C"/>
</dbReference>
<comment type="similarity">
    <text evidence="2 5">Belongs to the acyl-CoA dehydrogenase family.</text>
</comment>
<feature type="domain" description="Acyl-CoA dehydrogenase/oxidase N-terminal" evidence="8">
    <location>
        <begin position="6"/>
        <end position="117"/>
    </location>
</feature>
<keyword evidence="3 5" id="KW-0285">Flavoprotein</keyword>
<proteinExistence type="inferred from homology"/>
<comment type="caution">
    <text evidence="9">The sequence shown here is derived from an EMBL/GenBank/DDBJ whole genome shotgun (WGS) entry which is preliminary data.</text>
</comment>
<name>A0ABW4ZWD1_9BACL</name>
<evidence type="ECO:0000259" key="6">
    <source>
        <dbReference type="Pfam" id="PF00441"/>
    </source>
</evidence>
<dbReference type="Gene3D" id="2.40.110.10">
    <property type="entry name" value="Butyryl-CoA Dehydrogenase, subunit A, domain 2"/>
    <property type="match status" value="1"/>
</dbReference>
<dbReference type="EMBL" id="JBHUIO010000005">
    <property type="protein sequence ID" value="MFD2169926.1"/>
    <property type="molecule type" value="Genomic_DNA"/>
</dbReference>
<evidence type="ECO:0000256" key="2">
    <source>
        <dbReference type="ARBA" id="ARBA00009347"/>
    </source>
</evidence>
<dbReference type="PIRSF" id="PIRSF016578">
    <property type="entry name" value="HsaA"/>
    <property type="match status" value="1"/>
</dbReference>
<dbReference type="SUPFAM" id="SSF47203">
    <property type="entry name" value="Acyl-CoA dehydrogenase C-terminal domain-like"/>
    <property type="match status" value="1"/>
</dbReference>
<dbReference type="Gene3D" id="1.20.140.10">
    <property type="entry name" value="Butyryl-CoA Dehydrogenase, subunit A, domain 3"/>
    <property type="match status" value="1"/>
</dbReference>
<evidence type="ECO:0000259" key="7">
    <source>
        <dbReference type="Pfam" id="PF02770"/>
    </source>
</evidence>
<dbReference type="InterPro" id="IPR009100">
    <property type="entry name" value="AcylCoA_DH/oxidase_NM_dom_sf"/>
</dbReference>
<evidence type="ECO:0000256" key="1">
    <source>
        <dbReference type="ARBA" id="ARBA00001974"/>
    </source>
</evidence>
<evidence type="ECO:0000259" key="8">
    <source>
        <dbReference type="Pfam" id="PF02771"/>
    </source>
</evidence>
<dbReference type="InterPro" id="IPR013786">
    <property type="entry name" value="AcylCoA_DH/ox_N"/>
</dbReference>
<dbReference type="Proteomes" id="UP001597343">
    <property type="component" value="Unassembled WGS sequence"/>
</dbReference>
<evidence type="ECO:0000313" key="9">
    <source>
        <dbReference type="EMBL" id="MFD2169926.1"/>
    </source>
</evidence>
<dbReference type="InterPro" id="IPR046373">
    <property type="entry name" value="Acyl-CoA_Oxase/DH_mid-dom_sf"/>
</dbReference>
<dbReference type="InterPro" id="IPR006091">
    <property type="entry name" value="Acyl-CoA_Oxase/DH_mid-dom"/>
</dbReference>